<name>A0A2P8CI46_9BACT</name>
<feature type="signal peptide" evidence="2">
    <location>
        <begin position="1"/>
        <end position="22"/>
    </location>
</feature>
<evidence type="ECO:0000313" key="3">
    <source>
        <dbReference type="EMBL" id="PSK84602.1"/>
    </source>
</evidence>
<dbReference type="AlphaFoldDB" id="A0A2P8CI46"/>
<comment type="caution">
    <text evidence="3">The sequence shown here is derived from an EMBL/GenBank/DDBJ whole genome shotgun (WGS) entry which is preliminary data.</text>
</comment>
<accession>A0A2P8CI46</accession>
<organism evidence="3 4">
    <name type="scientific">Prolixibacter denitrificans</name>
    <dbReference type="NCBI Taxonomy" id="1541063"/>
    <lineage>
        <taxon>Bacteria</taxon>
        <taxon>Pseudomonadati</taxon>
        <taxon>Bacteroidota</taxon>
        <taxon>Bacteroidia</taxon>
        <taxon>Marinilabiliales</taxon>
        <taxon>Prolixibacteraceae</taxon>
        <taxon>Prolixibacter</taxon>
    </lineage>
</organism>
<gene>
    <name evidence="3" type="ORF">CLV93_102392</name>
</gene>
<dbReference type="RefSeq" id="WP_106541190.1">
    <property type="nucleotide sequence ID" value="NZ_BLAU01000001.1"/>
</dbReference>
<evidence type="ECO:0000313" key="4">
    <source>
        <dbReference type="Proteomes" id="UP000240621"/>
    </source>
</evidence>
<dbReference type="EMBL" id="PYGC01000002">
    <property type="protein sequence ID" value="PSK84602.1"/>
    <property type="molecule type" value="Genomic_DNA"/>
</dbReference>
<reference evidence="3 4" key="1">
    <citation type="submission" date="2018-03" db="EMBL/GenBank/DDBJ databases">
        <title>Genomic Encyclopedia of Archaeal and Bacterial Type Strains, Phase II (KMG-II): from individual species to whole genera.</title>
        <authorList>
            <person name="Goeker M."/>
        </authorList>
    </citation>
    <scope>NUCLEOTIDE SEQUENCE [LARGE SCALE GENOMIC DNA]</scope>
    <source>
        <strain evidence="3 4">DSM 27267</strain>
    </source>
</reference>
<proteinExistence type="predicted"/>
<protein>
    <submittedName>
        <fullName evidence="3">Uncharacterized protein DUF4837</fullName>
    </submittedName>
</protein>
<evidence type="ECO:0000256" key="1">
    <source>
        <dbReference type="SAM" id="MobiDB-lite"/>
    </source>
</evidence>
<dbReference type="Proteomes" id="UP000240621">
    <property type="component" value="Unassembled WGS sequence"/>
</dbReference>
<feature type="region of interest" description="Disordered" evidence="1">
    <location>
        <begin position="339"/>
        <end position="360"/>
    </location>
</feature>
<dbReference type="InterPro" id="IPR032286">
    <property type="entry name" value="DUF4837"/>
</dbReference>
<dbReference type="OrthoDB" id="1115230at2"/>
<dbReference type="PROSITE" id="PS51257">
    <property type="entry name" value="PROKAR_LIPOPROTEIN"/>
    <property type="match status" value="1"/>
</dbReference>
<feature type="chain" id="PRO_5015161269" evidence="2">
    <location>
        <begin position="23"/>
        <end position="360"/>
    </location>
</feature>
<dbReference type="Pfam" id="PF16125">
    <property type="entry name" value="DUF4837"/>
    <property type="match status" value="1"/>
</dbReference>
<keyword evidence="2" id="KW-0732">Signal</keyword>
<evidence type="ECO:0000256" key="2">
    <source>
        <dbReference type="SAM" id="SignalP"/>
    </source>
</evidence>
<sequence>MKKILFQLTVTFVLGAMLSSCGGDSNPTMKNSTGKPGEIVVVIPKATWEGEAGDTIFHFLAQPVADLPQEEPMLNVVHIPPQAFGEIFKTGRNLLLTKINPSVKEPKITIQRNVWAKPQIIVSVQAPNEKSFTDFFAKKGNDIVSIFVKEERNRLMKMYADRKFKNDAVAERMAKEHHFTLNVPKGFVVSVDTTNFVWIRYETPNISQDVIAYWYPYTSDSTFTRNYLLNKRDSVLKKNVPGPDPGTYMMTERQIPTLFRAFKLNGNYTAMLRGLWKVHGDFMGGPFVSISTLDPIRGRVLTLEGFVYAPKKDKRELMRQVEAMIYSVRFPDQKKNDKINRMAEMGNDTSAPPVDSVETK</sequence>